<evidence type="ECO:0000313" key="3">
    <source>
        <dbReference type="Proteomes" id="UP000887013"/>
    </source>
</evidence>
<dbReference type="EMBL" id="BMAW01113338">
    <property type="protein sequence ID" value="GFT56523.1"/>
    <property type="molecule type" value="Genomic_DNA"/>
</dbReference>
<reference evidence="1" key="1">
    <citation type="submission" date="2020-08" db="EMBL/GenBank/DDBJ databases">
        <title>Multicomponent nature underlies the extraordinary mechanical properties of spider dragline silk.</title>
        <authorList>
            <person name="Kono N."/>
            <person name="Nakamura H."/>
            <person name="Mori M."/>
            <person name="Yoshida Y."/>
            <person name="Ohtoshi R."/>
            <person name="Malay A.D."/>
            <person name="Moran D.A.P."/>
            <person name="Tomita M."/>
            <person name="Numata K."/>
            <person name="Arakawa K."/>
        </authorList>
    </citation>
    <scope>NUCLEOTIDE SEQUENCE</scope>
</reference>
<sequence>ANDANDPFQKMLLTTCRCRMAVTGNETSHVSNDFLRENTLSFGFNFNTERSRISIA</sequence>
<comment type="caution">
    <text evidence="1">The sequence shown here is derived from an EMBL/GenBank/DDBJ whole genome shotgun (WGS) entry which is preliminary data.</text>
</comment>
<keyword evidence="3" id="KW-1185">Reference proteome</keyword>
<organism evidence="1 3">
    <name type="scientific">Nephila pilipes</name>
    <name type="common">Giant wood spider</name>
    <name type="synonym">Nephila maculata</name>
    <dbReference type="NCBI Taxonomy" id="299642"/>
    <lineage>
        <taxon>Eukaryota</taxon>
        <taxon>Metazoa</taxon>
        <taxon>Ecdysozoa</taxon>
        <taxon>Arthropoda</taxon>
        <taxon>Chelicerata</taxon>
        <taxon>Arachnida</taxon>
        <taxon>Araneae</taxon>
        <taxon>Araneomorphae</taxon>
        <taxon>Entelegynae</taxon>
        <taxon>Araneoidea</taxon>
        <taxon>Nephilidae</taxon>
        <taxon>Nephila</taxon>
    </lineage>
</organism>
<proteinExistence type="predicted"/>
<dbReference type="EMBL" id="BMAW01045685">
    <property type="protein sequence ID" value="GFS51376.1"/>
    <property type="molecule type" value="Genomic_DNA"/>
</dbReference>
<name>A0A8X6IP67_NEPPI</name>
<evidence type="ECO:0000313" key="1">
    <source>
        <dbReference type="EMBL" id="GFS51376.1"/>
    </source>
</evidence>
<dbReference type="Proteomes" id="UP000887013">
    <property type="component" value="Unassembled WGS sequence"/>
</dbReference>
<feature type="non-terminal residue" evidence="1">
    <location>
        <position position="1"/>
    </location>
</feature>
<evidence type="ECO:0000313" key="2">
    <source>
        <dbReference type="EMBL" id="GFT56523.1"/>
    </source>
</evidence>
<accession>A0A8X6IP67</accession>
<dbReference type="AlphaFoldDB" id="A0A8X6IP67"/>
<protein>
    <submittedName>
        <fullName evidence="1">Uncharacterized protein</fullName>
    </submittedName>
</protein>
<gene>
    <name evidence="1" type="ORF">NPIL_107561</name>
    <name evidence="2" type="ORF">NPIL_377411</name>
</gene>